<reference evidence="3" key="1">
    <citation type="submission" date="2016-02" db="EMBL/GenBank/DDBJ databases">
        <authorList>
            <person name="Rodrigo-Torres Lidia"/>
            <person name="Arahal R.David."/>
        </authorList>
    </citation>
    <scope>NUCLEOTIDE SEQUENCE [LARGE SCALE GENOMIC DNA]</scope>
    <source>
        <strain evidence="3">CECT 8713</strain>
    </source>
</reference>
<keyword evidence="1" id="KW-0732">Signal</keyword>
<dbReference type="EC" id="3.5.1.9" evidence="2"/>
<organism evidence="2 3">
    <name type="scientific">Grimontia marina</name>
    <dbReference type="NCBI Taxonomy" id="646534"/>
    <lineage>
        <taxon>Bacteria</taxon>
        <taxon>Pseudomonadati</taxon>
        <taxon>Pseudomonadota</taxon>
        <taxon>Gammaproteobacteria</taxon>
        <taxon>Vibrionales</taxon>
        <taxon>Vibrionaceae</taxon>
        <taxon>Grimontia</taxon>
    </lineage>
</organism>
<dbReference type="GO" id="GO:0004061">
    <property type="term" value="F:arylformamidase activity"/>
    <property type="evidence" value="ECO:0007669"/>
    <property type="project" value="UniProtKB-EC"/>
</dbReference>
<dbReference type="InterPro" id="IPR037175">
    <property type="entry name" value="KFase_sf"/>
</dbReference>
<gene>
    <name evidence="2" type="primary">kynB</name>
    <name evidence="2" type="ORF">GMA8713_01658</name>
</gene>
<dbReference type="EMBL" id="FIZY01000012">
    <property type="protein sequence ID" value="CZF80958.1"/>
    <property type="molecule type" value="Genomic_DNA"/>
</dbReference>
<dbReference type="GO" id="GO:0019441">
    <property type="term" value="P:L-tryptophan catabolic process to kynurenine"/>
    <property type="evidence" value="ECO:0007669"/>
    <property type="project" value="InterPro"/>
</dbReference>
<evidence type="ECO:0000313" key="2">
    <source>
        <dbReference type="EMBL" id="CZF80958.1"/>
    </source>
</evidence>
<keyword evidence="3" id="KW-1185">Reference proteome</keyword>
<evidence type="ECO:0000313" key="3">
    <source>
        <dbReference type="Proteomes" id="UP000073601"/>
    </source>
</evidence>
<dbReference type="AlphaFoldDB" id="A0A128F2D5"/>
<evidence type="ECO:0000256" key="1">
    <source>
        <dbReference type="SAM" id="SignalP"/>
    </source>
</evidence>
<dbReference type="InterPro" id="IPR007325">
    <property type="entry name" value="KFase/CYL"/>
</dbReference>
<keyword evidence="2" id="KW-0378">Hydrolase</keyword>
<accession>A0A128F2D5</accession>
<dbReference type="OrthoDB" id="7067800at2"/>
<feature type="signal peptide" evidence="1">
    <location>
        <begin position="1"/>
        <end position="19"/>
    </location>
</feature>
<protein>
    <submittedName>
        <fullName evidence="2">Kynurenine formamidase</fullName>
        <ecNumber evidence="2">3.5.1.9</ecNumber>
    </submittedName>
</protein>
<proteinExistence type="predicted"/>
<dbReference type="Gene3D" id="3.50.30.50">
    <property type="entry name" value="Putative cyclase"/>
    <property type="match status" value="1"/>
</dbReference>
<dbReference type="Proteomes" id="UP000073601">
    <property type="component" value="Unassembled WGS sequence"/>
</dbReference>
<feature type="chain" id="PRO_5007281890" evidence="1">
    <location>
        <begin position="20"/>
        <end position="255"/>
    </location>
</feature>
<dbReference type="Pfam" id="PF04199">
    <property type="entry name" value="Cyclase"/>
    <property type="match status" value="1"/>
</dbReference>
<name>A0A128F2D5_9GAMM</name>
<sequence length="255" mass="27897">MMKYVVAFLCLVSTAISNAAEPISPFSASKAIDLTHPMHNDMPFWPGGVPFKKEALVTHENGGYLLHKFSMGENTGTHVDAPIHFIKNRSTIEDIPLSSLIVPVVVIDARKQVMVNPDYQLSVEDLKQWESEHGTIPKKSLFVMNTGWHTRFNSPEQYINMDKNNVMHFPGYSPEAAAMLVDRGVTGIGIDTLSLDHGPSQSFATHIVMLKAGKYQIENMANLTALPPKGATVIIGVLPIQGGSQAQARILALLP</sequence>
<dbReference type="PANTHER" id="PTHR31118">
    <property type="entry name" value="CYCLASE-LIKE PROTEIN 2"/>
    <property type="match status" value="1"/>
</dbReference>
<dbReference type="SUPFAM" id="SSF102198">
    <property type="entry name" value="Putative cyclase"/>
    <property type="match status" value="1"/>
</dbReference>
<dbReference type="PANTHER" id="PTHR31118:SF12">
    <property type="entry name" value="CYCLASE-LIKE PROTEIN 2"/>
    <property type="match status" value="1"/>
</dbReference>
<dbReference type="RefSeq" id="WP_062707821.1">
    <property type="nucleotide sequence ID" value="NZ_CAWRCI010000012.1"/>
</dbReference>